<name>A0A8S1GRT2_9PELO</name>
<keyword evidence="3" id="KW-1185">Reference proteome</keyword>
<gene>
    <name evidence="2" type="ORF">CAUJ_LOCUS1302</name>
</gene>
<sequence length="125" mass="14379">MLGKPFRNVISVFAMRSSLVIIVCIVSISEAMLFITKKSHRYDNPPFCFAYKRNYDSETDATIDCSGYQYDCINVFDDTPIGEVVNFDLENCPSNEALRAFAAIDYPIRIAKYKINFWKHTTKKP</sequence>
<evidence type="ECO:0000313" key="3">
    <source>
        <dbReference type="Proteomes" id="UP000835052"/>
    </source>
</evidence>
<organism evidence="2 3">
    <name type="scientific">Caenorhabditis auriculariae</name>
    <dbReference type="NCBI Taxonomy" id="2777116"/>
    <lineage>
        <taxon>Eukaryota</taxon>
        <taxon>Metazoa</taxon>
        <taxon>Ecdysozoa</taxon>
        <taxon>Nematoda</taxon>
        <taxon>Chromadorea</taxon>
        <taxon>Rhabditida</taxon>
        <taxon>Rhabditina</taxon>
        <taxon>Rhabditomorpha</taxon>
        <taxon>Rhabditoidea</taxon>
        <taxon>Rhabditidae</taxon>
        <taxon>Peloderinae</taxon>
        <taxon>Caenorhabditis</taxon>
    </lineage>
</organism>
<evidence type="ECO:0000256" key="1">
    <source>
        <dbReference type="SAM" id="Phobius"/>
    </source>
</evidence>
<dbReference type="AlphaFoldDB" id="A0A8S1GRT2"/>
<protein>
    <submittedName>
        <fullName evidence="2">Uncharacterized protein</fullName>
    </submittedName>
</protein>
<accession>A0A8S1GRT2</accession>
<comment type="caution">
    <text evidence="2">The sequence shown here is derived from an EMBL/GenBank/DDBJ whole genome shotgun (WGS) entry which is preliminary data.</text>
</comment>
<keyword evidence="1" id="KW-0472">Membrane</keyword>
<keyword evidence="1" id="KW-1133">Transmembrane helix</keyword>
<proteinExistence type="predicted"/>
<feature type="transmembrane region" description="Helical" evidence="1">
    <location>
        <begin position="12"/>
        <end position="35"/>
    </location>
</feature>
<dbReference type="EMBL" id="CAJGYM010000002">
    <property type="protein sequence ID" value="CAD6185383.1"/>
    <property type="molecule type" value="Genomic_DNA"/>
</dbReference>
<evidence type="ECO:0000313" key="2">
    <source>
        <dbReference type="EMBL" id="CAD6185383.1"/>
    </source>
</evidence>
<reference evidence="2" key="1">
    <citation type="submission" date="2020-10" db="EMBL/GenBank/DDBJ databases">
        <authorList>
            <person name="Kikuchi T."/>
        </authorList>
    </citation>
    <scope>NUCLEOTIDE SEQUENCE</scope>
    <source>
        <strain evidence="2">NKZ352</strain>
    </source>
</reference>
<dbReference type="Proteomes" id="UP000835052">
    <property type="component" value="Unassembled WGS sequence"/>
</dbReference>
<dbReference type="OrthoDB" id="5797931at2759"/>
<keyword evidence="1" id="KW-0812">Transmembrane</keyword>